<name>A0A975JFH9_9RHOB</name>
<keyword evidence="2" id="KW-0288">FMN</keyword>
<dbReference type="SUPFAM" id="SSF55874">
    <property type="entry name" value="ATPase domain of HSP90 chaperone/DNA topoisomerase II/histidine kinase"/>
    <property type="match status" value="1"/>
</dbReference>
<evidence type="ECO:0000313" key="6">
    <source>
        <dbReference type="EMBL" id="QUJ77572.1"/>
    </source>
</evidence>
<keyword evidence="1" id="KW-0285">Flavoprotein</keyword>
<dbReference type="InterPro" id="IPR011495">
    <property type="entry name" value="Sig_transdc_His_kin_sub2_dim/P"/>
</dbReference>
<dbReference type="KEGG" id="sual:KDD17_06270"/>
<dbReference type="PROSITE" id="PS50109">
    <property type="entry name" value="HIS_KIN"/>
    <property type="match status" value="1"/>
</dbReference>
<dbReference type="PANTHER" id="PTHR47429:SF2">
    <property type="entry name" value="PROTEIN TWIN LOV 1"/>
    <property type="match status" value="1"/>
</dbReference>
<keyword evidence="7" id="KW-1185">Reference proteome</keyword>
<reference evidence="6" key="1">
    <citation type="submission" date="2021-04" db="EMBL/GenBank/DDBJ databases">
        <title>Complete genome sequence for Sulfitobacter sp. strain JK7-1.</title>
        <authorList>
            <person name="Park S.-J."/>
        </authorList>
    </citation>
    <scope>NUCLEOTIDE SEQUENCE</scope>
    <source>
        <strain evidence="6">JK7-1</strain>
    </source>
</reference>
<dbReference type="NCBIfam" id="TIGR00229">
    <property type="entry name" value="sensory_box"/>
    <property type="match status" value="1"/>
</dbReference>
<evidence type="ECO:0000256" key="1">
    <source>
        <dbReference type="ARBA" id="ARBA00022630"/>
    </source>
</evidence>
<feature type="domain" description="PAS" evidence="5">
    <location>
        <begin position="36"/>
        <end position="86"/>
    </location>
</feature>
<dbReference type="InterPro" id="IPR000014">
    <property type="entry name" value="PAS"/>
</dbReference>
<dbReference type="InterPro" id="IPR036890">
    <property type="entry name" value="HATPase_C_sf"/>
</dbReference>
<evidence type="ECO:0000259" key="4">
    <source>
        <dbReference type="PROSITE" id="PS50109"/>
    </source>
</evidence>
<proteinExistence type="predicted"/>
<sequence length="347" mass="38169">MTKDTNGAPAQMSHTGAVAAMTNTSHAFVLTNPSLEDNPIIYVNRAFEEMTGYSSEMAIGRNCRFLQGDDTDQPAIETLRAAIKNRETCTVVLRNYRADGTLFYNRLLFTPLNEDADVNPYMLGVQSTVENDEPASETVPDQLAEIQHRVKNHLSMIIGMIRLQARDNTATAGKEFETLARRVETLQLLYEEINAVHERAGSNSDRVNLGAYLTRVANAIAYIDGRSGVRVNIDADETETAMETATQLGLIVSEIMTNAMQHAFVGRESGLVEVRIKRMSNDVLRVQIADDGIGMAEGVEWPQGGSLGGRIVRQLVSGLRAELSLERGLQGTLISIDVPRQTKLSDR</sequence>
<evidence type="ECO:0000256" key="3">
    <source>
        <dbReference type="ARBA" id="ARBA00022991"/>
    </source>
</evidence>
<dbReference type="AlphaFoldDB" id="A0A975JFH9"/>
<dbReference type="CDD" id="cd00130">
    <property type="entry name" value="PAS"/>
    <property type="match status" value="1"/>
</dbReference>
<dbReference type="Gene3D" id="3.30.450.20">
    <property type="entry name" value="PAS domain"/>
    <property type="match status" value="1"/>
</dbReference>
<dbReference type="PANTHER" id="PTHR47429">
    <property type="entry name" value="PROTEIN TWIN LOV 1"/>
    <property type="match status" value="1"/>
</dbReference>
<dbReference type="Pfam" id="PF02518">
    <property type="entry name" value="HATPase_c"/>
    <property type="match status" value="1"/>
</dbReference>
<organism evidence="6 7">
    <name type="scientific">Sulfitobacter albidus</name>
    <dbReference type="NCBI Taxonomy" id="2829501"/>
    <lineage>
        <taxon>Bacteria</taxon>
        <taxon>Pseudomonadati</taxon>
        <taxon>Pseudomonadota</taxon>
        <taxon>Alphaproteobacteria</taxon>
        <taxon>Rhodobacterales</taxon>
        <taxon>Roseobacteraceae</taxon>
        <taxon>Sulfitobacter</taxon>
    </lineage>
</organism>
<dbReference type="Proteomes" id="UP000683291">
    <property type="component" value="Chromosome 1"/>
</dbReference>
<protein>
    <submittedName>
        <fullName evidence="6">PAS domain-containing protein</fullName>
    </submittedName>
</protein>
<dbReference type="EMBL" id="CP073581">
    <property type="protein sequence ID" value="QUJ77572.1"/>
    <property type="molecule type" value="Genomic_DNA"/>
</dbReference>
<dbReference type="InterPro" id="IPR035965">
    <property type="entry name" value="PAS-like_dom_sf"/>
</dbReference>
<dbReference type="InterPro" id="IPR003594">
    <property type="entry name" value="HATPase_dom"/>
</dbReference>
<evidence type="ECO:0000313" key="7">
    <source>
        <dbReference type="Proteomes" id="UP000683291"/>
    </source>
</evidence>
<keyword evidence="3" id="KW-0157">Chromophore</keyword>
<dbReference type="RefSeq" id="WP_212705766.1">
    <property type="nucleotide sequence ID" value="NZ_CP073581.1"/>
</dbReference>
<evidence type="ECO:0000259" key="5">
    <source>
        <dbReference type="PROSITE" id="PS50112"/>
    </source>
</evidence>
<dbReference type="Gene3D" id="3.30.565.10">
    <property type="entry name" value="Histidine kinase-like ATPase, C-terminal domain"/>
    <property type="match status" value="1"/>
</dbReference>
<evidence type="ECO:0000256" key="2">
    <source>
        <dbReference type="ARBA" id="ARBA00022643"/>
    </source>
</evidence>
<dbReference type="PROSITE" id="PS50112">
    <property type="entry name" value="PAS"/>
    <property type="match status" value="1"/>
</dbReference>
<dbReference type="Pfam" id="PF07568">
    <property type="entry name" value="HisKA_2"/>
    <property type="match status" value="1"/>
</dbReference>
<accession>A0A975JFH9</accession>
<dbReference type="InterPro" id="IPR005467">
    <property type="entry name" value="His_kinase_dom"/>
</dbReference>
<gene>
    <name evidence="6" type="ORF">KDD17_06270</name>
</gene>
<dbReference type="SMART" id="SM00387">
    <property type="entry name" value="HATPase_c"/>
    <property type="match status" value="1"/>
</dbReference>
<dbReference type="Pfam" id="PF13426">
    <property type="entry name" value="PAS_9"/>
    <property type="match status" value="1"/>
</dbReference>
<dbReference type="SUPFAM" id="SSF55785">
    <property type="entry name" value="PYP-like sensor domain (PAS domain)"/>
    <property type="match status" value="1"/>
</dbReference>
<feature type="domain" description="Histidine kinase" evidence="4">
    <location>
        <begin position="145"/>
        <end position="342"/>
    </location>
</feature>